<dbReference type="AlphaFoldDB" id="A0A2T7C0C0"/>
<dbReference type="Proteomes" id="UP000244336">
    <property type="component" value="Chromosome 9"/>
</dbReference>
<keyword evidence="3" id="KW-1185">Reference proteome</keyword>
<protein>
    <submittedName>
        <fullName evidence="2">Uncharacterized protein</fullName>
    </submittedName>
</protein>
<dbReference type="EMBL" id="CM009757">
    <property type="protein sequence ID" value="PUZ36794.1"/>
    <property type="molecule type" value="Genomic_DNA"/>
</dbReference>
<sequence>MEGARFPVGTRSRCSISSLRCLSSDRKDLNSDLSVGKEDADLVGEMKDLSLPREKKITFSVGSCATSANVHDVSKIRTSHRCLAAVSSVPLGFLVAAPHPSAAARHFLFLATARHCQLADSDDEDFRSCIIATLTDRNSELKAKLNEVESEAQLNENNVEHQQSGPSLPFSNTPSVQNVCYSNFCRN</sequence>
<keyword evidence="1" id="KW-0175">Coiled coil</keyword>
<dbReference type="OrthoDB" id="1921280at2759"/>
<evidence type="ECO:0000313" key="3">
    <source>
        <dbReference type="Proteomes" id="UP000244336"/>
    </source>
</evidence>
<accession>A0A2T7C0C0</accession>
<gene>
    <name evidence="2" type="ORF">GQ55_9G065400</name>
</gene>
<dbReference type="Gramene" id="PUZ36794">
    <property type="protein sequence ID" value="PUZ36794"/>
    <property type="gene ID" value="GQ55_9G065400"/>
</dbReference>
<reference evidence="2 3" key="1">
    <citation type="submission" date="2018-04" db="EMBL/GenBank/DDBJ databases">
        <title>WGS assembly of Panicum hallii var. hallii HAL2.</title>
        <authorList>
            <person name="Lovell J."/>
            <person name="Jenkins J."/>
            <person name="Lowry D."/>
            <person name="Mamidi S."/>
            <person name="Sreedasyam A."/>
            <person name="Weng X."/>
            <person name="Barry K."/>
            <person name="Bonette J."/>
            <person name="Campitelli B."/>
            <person name="Daum C."/>
            <person name="Gordon S."/>
            <person name="Gould B."/>
            <person name="Lipzen A."/>
            <person name="MacQueen A."/>
            <person name="Palacio-Mejia J."/>
            <person name="Plott C."/>
            <person name="Shakirov E."/>
            <person name="Shu S."/>
            <person name="Yoshinaga Y."/>
            <person name="Zane M."/>
            <person name="Rokhsar D."/>
            <person name="Grimwood J."/>
            <person name="Schmutz J."/>
            <person name="Juenger T."/>
        </authorList>
    </citation>
    <scope>NUCLEOTIDE SEQUENCE [LARGE SCALE GENOMIC DNA]</scope>
    <source>
        <strain evidence="3">cv. HAL2</strain>
    </source>
</reference>
<organism evidence="2 3">
    <name type="scientific">Panicum hallii var. hallii</name>
    <dbReference type="NCBI Taxonomy" id="1504633"/>
    <lineage>
        <taxon>Eukaryota</taxon>
        <taxon>Viridiplantae</taxon>
        <taxon>Streptophyta</taxon>
        <taxon>Embryophyta</taxon>
        <taxon>Tracheophyta</taxon>
        <taxon>Spermatophyta</taxon>
        <taxon>Magnoliopsida</taxon>
        <taxon>Liliopsida</taxon>
        <taxon>Poales</taxon>
        <taxon>Poaceae</taxon>
        <taxon>PACMAD clade</taxon>
        <taxon>Panicoideae</taxon>
        <taxon>Panicodae</taxon>
        <taxon>Paniceae</taxon>
        <taxon>Panicinae</taxon>
        <taxon>Panicum</taxon>
        <taxon>Panicum sect. Panicum</taxon>
    </lineage>
</organism>
<evidence type="ECO:0000256" key="1">
    <source>
        <dbReference type="SAM" id="Coils"/>
    </source>
</evidence>
<name>A0A2T7C0C0_9POAL</name>
<proteinExistence type="predicted"/>
<evidence type="ECO:0000313" key="2">
    <source>
        <dbReference type="EMBL" id="PUZ36794.1"/>
    </source>
</evidence>
<feature type="coiled-coil region" evidence="1">
    <location>
        <begin position="131"/>
        <end position="158"/>
    </location>
</feature>